<dbReference type="OrthoDB" id="329835at2759"/>
<dbReference type="AlphaFoldDB" id="A0A5N6M2E3"/>
<name>A0A5N6M2E3_9ASTR</name>
<accession>A0A5N6M2E3</accession>
<evidence type="ECO:0000313" key="2">
    <source>
        <dbReference type="Proteomes" id="UP000326396"/>
    </source>
</evidence>
<comment type="caution">
    <text evidence="1">The sequence shown here is derived from an EMBL/GenBank/DDBJ whole genome shotgun (WGS) entry which is preliminary data.</text>
</comment>
<dbReference type="Proteomes" id="UP000326396">
    <property type="component" value="Linkage Group LG7"/>
</dbReference>
<gene>
    <name evidence="1" type="ORF">E3N88_35955</name>
</gene>
<dbReference type="EMBL" id="SZYD01000017">
    <property type="protein sequence ID" value="KAD3068075.1"/>
    <property type="molecule type" value="Genomic_DNA"/>
</dbReference>
<reference evidence="1 2" key="1">
    <citation type="submission" date="2019-05" db="EMBL/GenBank/DDBJ databases">
        <title>Mikania micrantha, genome provides insights into the molecular mechanism of rapid growth.</title>
        <authorList>
            <person name="Liu B."/>
        </authorList>
    </citation>
    <scope>NUCLEOTIDE SEQUENCE [LARGE SCALE GENOMIC DNA]</scope>
    <source>
        <strain evidence="1">NLD-2019</strain>
        <tissue evidence="1">Leaf</tissue>
    </source>
</reference>
<keyword evidence="2" id="KW-1185">Reference proteome</keyword>
<sequence>MRVGISSVPPKRCLAEVRKEAEMLMHGAIDDLEKQRCHVKKIDLDRFDIDECYDSDLDERLDRRLTLNREEEETLP</sequence>
<evidence type="ECO:0000313" key="1">
    <source>
        <dbReference type="EMBL" id="KAD3068075.1"/>
    </source>
</evidence>
<proteinExistence type="predicted"/>
<protein>
    <submittedName>
        <fullName evidence="1">Uncharacterized protein</fullName>
    </submittedName>
</protein>
<organism evidence="1 2">
    <name type="scientific">Mikania micrantha</name>
    <name type="common">bitter vine</name>
    <dbReference type="NCBI Taxonomy" id="192012"/>
    <lineage>
        <taxon>Eukaryota</taxon>
        <taxon>Viridiplantae</taxon>
        <taxon>Streptophyta</taxon>
        <taxon>Embryophyta</taxon>
        <taxon>Tracheophyta</taxon>
        <taxon>Spermatophyta</taxon>
        <taxon>Magnoliopsida</taxon>
        <taxon>eudicotyledons</taxon>
        <taxon>Gunneridae</taxon>
        <taxon>Pentapetalae</taxon>
        <taxon>asterids</taxon>
        <taxon>campanulids</taxon>
        <taxon>Asterales</taxon>
        <taxon>Asteraceae</taxon>
        <taxon>Asteroideae</taxon>
        <taxon>Heliantheae alliance</taxon>
        <taxon>Eupatorieae</taxon>
        <taxon>Mikania</taxon>
    </lineage>
</organism>